<reference evidence="2 3" key="1">
    <citation type="submission" date="2016-07" db="EMBL/GenBank/DDBJ databases">
        <title>Pervasive Adenine N6-methylation of Active Genes in Fungi.</title>
        <authorList>
            <consortium name="DOE Joint Genome Institute"/>
            <person name="Mondo S.J."/>
            <person name="Dannebaum R.O."/>
            <person name="Kuo R.C."/>
            <person name="Labutti K."/>
            <person name="Haridas S."/>
            <person name="Kuo A."/>
            <person name="Salamov A."/>
            <person name="Ahrendt S.R."/>
            <person name="Lipzen A."/>
            <person name="Sullivan W."/>
            <person name="Andreopoulos W.B."/>
            <person name="Clum A."/>
            <person name="Lindquist E."/>
            <person name="Daum C."/>
            <person name="Ramamoorthy G.K."/>
            <person name="Gryganskyi A."/>
            <person name="Culley D."/>
            <person name="Magnuson J.K."/>
            <person name="James T.Y."/>
            <person name="O'Malley M.A."/>
            <person name="Stajich J.E."/>
            <person name="Spatafora J.W."/>
            <person name="Visel A."/>
            <person name="Grigoriev I.V."/>
        </authorList>
    </citation>
    <scope>NUCLEOTIDE SEQUENCE [LARGE SCALE GENOMIC DNA]</scope>
    <source>
        <strain evidence="2 3">JEL800</strain>
    </source>
</reference>
<dbReference type="SUPFAM" id="SSF81383">
    <property type="entry name" value="F-box domain"/>
    <property type="match status" value="1"/>
</dbReference>
<feature type="compositionally biased region" description="Low complexity" evidence="1">
    <location>
        <begin position="276"/>
        <end position="291"/>
    </location>
</feature>
<dbReference type="AlphaFoldDB" id="A0A1Y2CE84"/>
<dbReference type="InterPro" id="IPR036047">
    <property type="entry name" value="F-box-like_dom_sf"/>
</dbReference>
<evidence type="ECO:0000256" key="1">
    <source>
        <dbReference type="SAM" id="MobiDB-lite"/>
    </source>
</evidence>
<keyword evidence="3" id="KW-1185">Reference proteome</keyword>
<dbReference type="OrthoDB" id="3633851at2759"/>
<proteinExistence type="predicted"/>
<evidence type="ECO:0008006" key="4">
    <source>
        <dbReference type="Google" id="ProtNLM"/>
    </source>
</evidence>
<organism evidence="2 3">
    <name type="scientific">Rhizoclosmatium globosum</name>
    <dbReference type="NCBI Taxonomy" id="329046"/>
    <lineage>
        <taxon>Eukaryota</taxon>
        <taxon>Fungi</taxon>
        <taxon>Fungi incertae sedis</taxon>
        <taxon>Chytridiomycota</taxon>
        <taxon>Chytridiomycota incertae sedis</taxon>
        <taxon>Chytridiomycetes</taxon>
        <taxon>Chytridiales</taxon>
        <taxon>Chytriomycetaceae</taxon>
        <taxon>Rhizoclosmatium</taxon>
    </lineage>
</organism>
<accession>A0A1Y2CE84</accession>
<dbReference type="EMBL" id="MCGO01000020">
    <property type="protein sequence ID" value="ORY45114.1"/>
    <property type="molecule type" value="Genomic_DNA"/>
</dbReference>
<evidence type="ECO:0000313" key="2">
    <source>
        <dbReference type="EMBL" id="ORY45114.1"/>
    </source>
</evidence>
<evidence type="ECO:0000313" key="3">
    <source>
        <dbReference type="Proteomes" id="UP000193642"/>
    </source>
</evidence>
<protein>
    <recommendedName>
        <fullName evidence="4">F-box domain-containing protein</fullName>
    </recommendedName>
</protein>
<name>A0A1Y2CE84_9FUNG</name>
<dbReference type="CDD" id="cd09917">
    <property type="entry name" value="F-box_SF"/>
    <property type="match status" value="1"/>
</dbReference>
<gene>
    <name evidence="2" type="ORF">BCR33DRAFT_716453</name>
</gene>
<feature type="region of interest" description="Disordered" evidence="1">
    <location>
        <begin position="270"/>
        <end position="335"/>
    </location>
</feature>
<comment type="caution">
    <text evidence="2">The sequence shown here is derived from an EMBL/GenBank/DDBJ whole genome shotgun (WGS) entry which is preliminary data.</text>
</comment>
<feature type="compositionally biased region" description="Polar residues" evidence="1">
    <location>
        <begin position="305"/>
        <end position="335"/>
    </location>
</feature>
<dbReference type="Proteomes" id="UP000193642">
    <property type="component" value="Unassembled WGS sequence"/>
</dbReference>
<sequence length="452" mass="50118">MIPSRSQLSELIESAAALSINRENLDEARNIPASGIGQFCGLPVELLIHVISFLSDPRDWKTLSEASKSLRNVLIDIKVFLFTQQISKRFSSTLIKAYQLGQSPFTGEEARKILPYGPALFSTCIPNVSTTKTSLVKRNMSKADREAAIAKRAYYDLILAETWLTGMDPVLTDIMRLFIQVTKRKLENSGMQQQFVELGTSPSTNTFVLASSWEVIAARILHRWNTLQFSAPPSLKSSDIVLKLSLDLEKFIMLLFAIVNGCKSQLEGIVSPSMPPSRSENPSPSSTPTTTGINFQRNPRRSERSSQTSYPFQSSPTTQMESQALVLSSTPPSHNHQSFIHILQYRLLRRLDTDSKSIDDSLFEKTTLEGVSSAMQTLLFPVVTPTTVPLPNPLSAEIASIVAMGLIEEGSKGVTRFLSEQQMSPESLPLPHSGPFLWNTIASVLREREEAE</sequence>